<dbReference type="EMBL" id="QPGL01000002">
    <property type="protein sequence ID" value="RCS70182.1"/>
    <property type="molecule type" value="Genomic_DNA"/>
</dbReference>
<reference evidence="1 2" key="1">
    <citation type="journal article" date="2017" name="Elife">
        <title>Extensive horizontal gene transfer in cheese-associated bacteria.</title>
        <authorList>
            <person name="Bonham K.S."/>
            <person name="Wolfe B.E."/>
            <person name="Dutton R.J."/>
        </authorList>
    </citation>
    <scope>NUCLEOTIDE SEQUENCE [LARGE SCALE GENOMIC DNA]</scope>
    <source>
        <strain evidence="1 2">JB196</strain>
    </source>
</reference>
<proteinExistence type="predicted"/>
<organism evidence="1 2">
    <name type="scientific">Vibrio casei</name>
    <dbReference type="NCBI Taxonomy" id="673372"/>
    <lineage>
        <taxon>Bacteria</taxon>
        <taxon>Pseudomonadati</taxon>
        <taxon>Pseudomonadota</taxon>
        <taxon>Gammaproteobacteria</taxon>
        <taxon>Vibrionales</taxon>
        <taxon>Vibrionaceae</taxon>
        <taxon>Vibrio</taxon>
    </lineage>
</organism>
<keyword evidence="2" id="KW-1185">Reference proteome</keyword>
<dbReference type="GeneID" id="303189645"/>
<evidence type="ECO:0000313" key="2">
    <source>
        <dbReference type="Proteomes" id="UP000252479"/>
    </source>
</evidence>
<comment type="caution">
    <text evidence="1">The sequence shown here is derived from an EMBL/GenBank/DDBJ whole genome shotgun (WGS) entry which is preliminary data.</text>
</comment>
<dbReference type="AlphaFoldDB" id="A0A368LHF8"/>
<protein>
    <submittedName>
        <fullName evidence="1">Phage minor tail protein L</fullName>
    </submittedName>
</protein>
<dbReference type="GO" id="GO:0030430">
    <property type="term" value="C:host cell cytoplasm"/>
    <property type="evidence" value="ECO:0007669"/>
    <property type="project" value="InterPro"/>
</dbReference>
<accession>A0A368LHF8</accession>
<gene>
    <name evidence="1" type="ORF">CIK83_12010</name>
</gene>
<sequence>MILQDVQELTPGNMVTLFEVDHTALGGSIDRFHNHNDGEIVWQGDSYYPWSINASNFERTGEGQQPNPSMVLSNIGIDENGNPITGVITALCLQMDDLVGARVTRKRTFAKYLDAVNFEHGNANADPNEHLPDEVWIVSQKESETPEAVSFVLTTPMQFDGVQLPRRQILAGTCGWLVMDAPYGGYRGSYCGYSGTNYFDKDGNPVADPSMDKCGGRVSDCKKRFGDAQPLSFGSFPTADRIG</sequence>
<dbReference type="Pfam" id="PF05100">
    <property type="entry name" value="Phage_tail_L"/>
    <property type="match status" value="1"/>
</dbReference>
<name>A0A368LHF8_9VIBR</name>
<dbReference type="InterPro" id="IPR006487">
    <property type="entry name" value="Phage_lambda_L"/>
</dbReference>
<dbReference type="RefSeq" id="WP_086959724.1">
    <property type="nucleotide sequence ID" value="NZ_FUKS01000013.1"/>
</dbReference>
<dbReference type="GO" id="GO:0046718">
    <property type="term" value="P:symbiont entry into host cell"/>
    <property type="evidence" value="ECO:0007669"/>
    <property type="project" value="InterPro"/>
</dbReference>
<dbReference type="NCBIfam" id="TIGR01600">
    <property type="entry name" value="phage_tail_L"/>
    <property type="match status" value="1"/>
</dbReference>
<evidence type="ECO:0000313" key="1">
    <source>
        <dbReference type="EMBL" id="RCS70182.1"/>
    </source>
</evidence>
<dbReference type="GO" id="GO:0051536">
    <property type="term" value="F:iron-sulfur cluster binding"/>
    <property type="evidence" value="ECO:0007669"/>
    <property type="project" value="InterPro"/>
</dbReference>
<dbReference type="Proteomes" id="UP000252479">
    <property type="component" value="Unassembled WGS sequence"/>
</dbReference>